<feature type="domain" description="F5/8 type C" evidence="1">
    <location>
        <begin position="1"/>
        <end position="55"/>
    </location>
</feature>
<feature type="non-terminal residue" evidence="2">
    <location>
        <position position="55"/>
    </location>
</feature>
<proteinExistence type="predicted"/>
<evidence type="ECO:0000313" key="3">
    <source>
        <dbReference type="Proteomes" id="UP001529510"/>
    </source>
</evidence>
<dbReference type="InterPro" id="IPR000421">
    <property type="entry name" value="FA58C"/>
</dbReference>
<protein>
    <recommendedName>
        <fullName evidence="1">F5/8 type C domain-containing protein</fullName>
    </recommendedName>
</protein>
<evidence type="ECO:0000259" key="1">
    <source>
        <dbReference type="PROSITE" id="PS50022"/>
    </source>
</evidence>
<sequence>MKTGHIQDYQITSSSVFQTLNMDMFSWEPAKARLDKQGKVNAWTSAHNDQSQWLQ</sequence>
<comment type="caution">
    <text evidence="2">The sequence shown here is derived from an EMBL/GenBank/DDBJ whole genome shotgun (WGS) entry which is preliminary data.</text>
</comment>
<dbReference type="EMBL" id="JAMKFB020000010">
    <property type="protein sequence ID" value="KAL0183369.1"/>
    <property type="molecule type" value="Genomic_DNA"/>
</dbReference>
<dbReference type="SUPFAM" id="SSF49785">
    <property type="entry name" value="Galactose-binding domain-like"/>
    <property type="match status" value="1"/>
</dbReference>
<name>A0ABD0QB34_CIRMR</name>
<dbReference type="Proteomes" id="UP001529510">
    <property type="component" value="Unassembled WGS sequence"/>
</dbReference>
<gene>
    <name evidence="2" type="ORF">M9458_022744</name>
</gene>
<dbReference type="Gene3D" id="2.60.120.260">
    <property type="entry name" value="Galactose-binding domain-like"/>
    <property type="match status" value="1"/>
</dbReference>
<organism evidence="2 3">
    <name type="scientific">Cirrhinus mrigala</name>
    <name type="common">Mrigala</name>
    <dbReference type="NCBI Taxonomy" id="683832"/>
    <lineage>
        <taxon>Eukaryota</taxon>
        <taxon>Metazoa</taxon>
        <taxon>Chordata</taxon>
        <taxon>Craniata</taxon>
        <taxon>Vertebrata</taxon>
        <taxon>Euteleostomi</taxon>
        <taxon>Actinopterygii</taxon>
        <taxon>Neopterygii</taxon>
        <taxon>Teleostei</taxon>
        <taxon>Ostariophysi</taxon>
        <taxon>Cypriniformes</taxon>
        <taxon>Cyprinidae</taxon>
        <taxon>Labeoninae</taxon>
        <taxon>Labeonini</taxon>
        <taxon>Cirrhinus</taxon>
    </lineage>
</organism>
<dbReference type="AlphaFoldDB" id="A0ABD0QB34"/>
<feature type="non-terminal residue" evidence="2">
    <location>
        <position position="1"/>
    </location>
</feature>
<reference evidence="2 3" key="1">
    <citation type="submission" date="2024-05" db="EMBL/GenBank/DDBJ databases">
        <title>Genome sequencing and assembly of Indian major carp, Cirrhinus mrigala (Hamilton, 1822).</title>
        <authorList>
            <person name="Mohindra V."/>
            <person name="Chowdhury L.M."/>
            <person name="Lal K."/>
            <person name="Jena J.K."/>
        </authorList>
    </citation>
    <scope>NUCLEOTIDE SEQUENCE [LARGE SCALE GENOMIC DNA]</scope>
    <source>
        <strain evidence="2">CM1030</strain>
        <tissue evidence="2">Blood</tissue>
    </source>
</reference>
<evidence type="ECO:0000313" key="2">
    <source>
        <dbReference type="EMBL" id="KAL0183369.1"/>
    </source>
</evidence>
<keyword evidence="3" id="KW-1185">Reference proteome</keyword>
<accession>A0ABD0QB34</accession>
<dbReference type="PROSITE" id="PS50022">
    <property type="entry name" value="FA58C_3"/>
    <property type="match status" value="1"/>
</dbReference>
<dbReference type="InterPro" id="IPR008979">
    <property type="entry name" value="Galactose-bd-like_sf"/>
</dbReference>